<feature type="transmembrane region" description="Helical" evidence="5">
    <location>
        <begin position="31"/>
        <end position="53"/>
    </location>
</feature>
<evidence type="ECO:0000256" key="5">
    <source>
        <dbReference type="SAM" id="Phobius"/>
    </source>
</evidence>
<evidence type="ECO:0000313" key="8">
    <source>
        <dbReference type="EMBL" id="KAK0180153.1"/>
    </source>
</evidence>
<evidence type="ECO:0000256" key="4">
    <source>
        <dbReference type="ARBA" id="ARBA00023315"/>
    </source>
</evidence>
<dbReference type="SUPFAM" id="SSF69593">
    <property type="entry name" value="Glycerol-3-phosphate (1)-acyltransferase"/>
    <property type="match status" value="1"/>
</dbReference>
<dbReference type="PANTHER" id="PTHR10434">
    <property type="entry name" value="1-ACYL-SN-GLYCEROL-3-PHOSPHATE ACYLTRANSFERASE"/>
    <property type="match status" value="1"/>
</dbReference>
<dbReference type="CDD" id="cd07989">
    <property type="entry name" value="LPLAT_AGPAT-like"/>
    <property type="match status" value="1"/>
</dbReference>
<keyword evidence="5" id="KW-0472">Membrane</keyword>
<name>A0AA39G2H6_MICHY</name>
<accession>A0AA39G2H6</accession>
<dbReference type="PANTHER" id="PTHR10434:SF11">
    <property type="entry name" value="1-ACYL-SN-GLYCEROL-3-PHOSPHATE ACYLTRANSFERASE"/>
    <property type="match status" value="1"/>
</dbReference>
<keyword evidence="3" id="KW-0808">Transferase</keyword>
<comment type="pathway">
    <text evidence="1">Phospholipid metabolism; CDP-diacylglycerol biosynthesis; CDP-diacylglycerol from sn-glycerol 3-phosphate: step 2/3.</text>
</comment>
<keyword evidence="6" id="KW-0732">Signal</keyword>
<dbReference type="Pfam" id="PF01553">
    <property type="entry name" value="Acyltransferase"/>
    <property type="match status" value="1"/>
</dbReference>
<feature type="chain" id="PRO_5041353700" description="1-acylglycerol-3-phosphate O-acyltransferase" evidence="6">
    <location>
        <begin position="27"/>
        <end position="187"/>
    </location>
</feature>
<dbReference type="GO" id="GO:0006654">
    <property type="term" value="P:phosphatidic acid biosynthetic process"/>
    <property type="evidence" value="ECO:0007669"/>
    <property type="project" value="TreeGrafter"/>
</dbReference>
<dbReference type="Proteomes" id="UP001168972">
    <property type="component" value="Unassembled WGS sequence"/>
</dbReference>
<dbReference type="SMART" id="SM00563">
    <property type="entry name" value="PlsC"/>
    <property type="match status" value="1"/>
</dbReference>
<keyword evidence="5" id="KW-0812">Transmembrane</keyword>
<organism evidence="8 9">
    <name type="scientific">Microctonus hyperodae</name>
    <name type="common">Parasitoid wasp</name>
    <dbReference type="NCBI Taxonomy" id="165561"/>
    <lineage>
        <taxon>Eukaryota</taxon>
        <taxon>Metazoa</taxon>
        <taxon>Ecdysozoa</taxon>
        <taxon>Arthropoda</taxon>
        <taxon>Hexapoda</taxon>
        <taxon>Insecta</taxon>
        <taxon>Pterygota</taxon>
        <taxon>Neoptera</taxon>
        <taxon>Endopterygota</taxon>
        <taxon>Hymenoptera</taxon>
        <taxon>Apocrita</taxon>
        <taxon>Ichneumonoidea</taxon>
        <taxon>Braconidae</taxon>
        <taxon>Euphorinae</taxon>
        <taxon>Microctonus</taxon>
    </lineage>
</organism>
<dbReference type="GO" id="GO:0003841">
    <property type="term" value="F:1-acylglycerol-3-phosphate O-acyltransferase activity"/>
    <property type="evidence" value="ECO:0007669"/>
    <property type="project" value="UniProtKB-EC"/>
</dbReference>
<evidence type="ECO:0000313" key="9">
    <source>
        <dbReference type="Proteomes" id="UP001168972"/>
    </source>
</evidence>
<protein>
    <recommendedName>
        <fullName evidence="2">1-acylglycerol-3-phosphate O-acyltransferase</fullName>
        <ecNumber evidence="2">2.3.1.51</ecNumber>
    </recommendedName>
</protein>
<feature type="signal peptide" evidence="6">
    <location>
        <begin position="1"/>
        <end position="26"/>
    </location>
</feature>
<evidence type="ECO:0000256" key="2">
    <source>
        <dbReference type="ARBA" id="ARBA00013211"/>
    </source>
</evidence>
<evidence type="ECO:0000256" key="1">
    <source>
        <dbReference type="ARBA" id="ARBA00004728"/>
    </source>
</evidence>
<feature type="domain" description="Phospholipid/glycerol acyltransferase" evidence="7">
    <location>
        <begin position="93"/>
        <end position="179"/>
    </location>
</feature>
<keyword evidence="4" id="KW-0012">Acyltransferase</keyword>
<dbReference type="GO" id="GO:0005783">
    <property type="term" value="C:endoplasmic reticulum"/>
    <property type="evidence" value="ECO:0007669"/>
    <property type="project" value="TreeGrafter"/>
</dbReference>
<reference evidence="8" key="1">
    <citation type="journal article" date="2023" name="bioRxiv">
        <title>Scaffold-level genome assemblies of two parasitoid biocontrol wasps reveal the parthenogenesis mechanism and an associated novel virus.</title>
        <authorList>
            <person name="Inwood S."/>
            <person name="Skelly J."/>
            <person name="Guhlin J."/>
            <person name="Harrop T."/>
            <person name="Goldson S."/>
            <person name="Dearden P."/>
        </authorList>
    </citation>
    <scope>NUCLEOTIDE SEQUENCE</scope>
    <source>
        <strain evidence="8">Lincoln</strain>
        <tissue evidence="8">Whole body</tissue>
    </source>
</reference>
<sequence length="187" mass="21032">MFSISCSSIGLALLIFLVVMCAVSEAVKYRAKFVIFTLFSAFAASWSIPIMLFRPGDWRNAILPAWQLQKFAKLLGFNFIIRGHENIVKDTGAIVLINHQSAMDLIVLAELWPTLERCTVVSKKIILYLGTFGLASWLWGTIFIDRGNVQDAQQKINSTAEIINERKSSSCCIAETGYEKIDQREFS</sequence>
<feature type="transmembrane region" description="Helical" evidence="5">
    <location>
        <begin position="125"/>
        <end position="144"/>
    </location>
</feature>
<dbReference type="InterPro" id="IPR002123">
    <property type="entry name" value="Plipid/glycerol_acylTrfase"/>
</dbReference>
<evidence type="ECO:0000259" key="7">
    <source>
        <dbReference type="SMART" id="SM00563"/>
    </source>
</evidence>
<keyword evidence="5" id="KW-1133">Transmembrane helix</keyword>
<evidence type="ECO:0000256" key="6">
    <source>
        <dbReference type="SAM" id="SignalP"/>
    </source>
</evidence>
<comment type="caution">
    <text evidence="8">The sequence shown here is derived from an EMBL/GenBank/DDBJ whole genome shotgun (WGS) entry which is preliminary data.</text>
</comment>
<keyword evidence="9" id="KW-1185">Reference proteome</keyword>
<gene>
    <name evidence="8" type="ORF">PV327_005822</name>
</gene>
<proteinExistence type="predicted"/>
<dbReference type="EMBL" id="JAQQBR010000003">
    <property type="protein sequence ID" value="KAK0180153.1"/>
    <property type="molecule type" value="Genomic_DNA"/>
</dbReference>
<reference evidence="8" key="2">
    <citation type="submission" date="2023-03" db="EMBL/GenBank/DDBJ databases">
        <authorList>
            <person name="Inwood S.N."/>
            <person name="Skelly J.G."/>
            <person name="Guhlin J."/>
            <person name="Harrop T.W.R."/>
            <person name="Goldson S.G."/>
            <person name="Dearden P.K."/>
        </authorList>
    </citation>
    <scope>NUCLEOTIDE SEQUENCE</scope>
    <source>
        <strain evidence="8">Lincoln</strain>
        <tissue evidence="8">Whole body</tissue>
    </source>
</reference>
<dbReference type="AlphaFoldDB" id="A0AA39G2H6"/>
<dbReference type="EC" id="2.3.1.51" evidence="2"/>
<evidence type="ECO:0000256" key="3">
    <source>
        <dbReference type="ARBA" id="ARBA00022679"/>
    </source>
</evidence>